<dbReference type="SUPFAM" id="SSF53756">
    <property type="entry name" value="UDP-Glycosyltransferase/glycogen phosphorylase"/>
    <property type="match status" value="1"/>
</dbReference>
<keyword evidence="3 4" id="KW-0808">Transferase</keyword>
<feature type="chain" id="PRO_5045947685" description="Glucuronosyltransferase" evidence="6">
    <location>
        <begin position="25"/>
        <end position="539"/>
    </location>
</feature>
<feature type="transmembrane region" description="Helical" evidence="5">
    <location>
        <begin position="488"/>
        <end position="511"/>
    </location>
</feature>
<dbReference type="EMBL" id="CAXLJM020000118">
    <property type="protein sequence ID" value="CAL8137632.1"/>
    <property type="molecule type" value="Genomic_DNA"/>
</dbReference>
<evidence type="ECO:0000313" key="7">
    <source>
        <dbReference type="EMBL" id="CAL8137632.1"/>
    </source>
</evidence>
<keyword evidence="5" id="KW-1133">Transmembrane helix</keyword>
<evidence type="ECO:0008006" key="9">
    <source>
        <dbReference type="Google" id="ProtNLM"/>
    </source>
</evidence>
<protein>
    <recommendedName>
        <fullName evidence="9">Glucuronosyltransferase</fullName>
    </recommendedName>
</protein>
<sequence length="539" mass="61316">MSHSFLAFALFSVLLTVPLSNVNCENILFFTGCGSYSQRISVWPLVAALTEKGHQVTFLSAFESKNPHPNVFDYVPKKLKNWATNTMDTLNVYELRKKGALLPFWFIGAPTFGITICEEIYSDPEAIAWIKSSKFDLVIIDAFMNDCAYGMAHIFNAKIILFDTTTVLPWFYDSFGIPDDTSWVSDAVFSFPNEMNFIHRVLTAAATVYWKLFRELWYLPKLEAITKKGLELDEIPSFSDIEKNTSLVFITTHYSQEHARAFPPNVIPIGGLALTGKAKPLPKDMEDFINKGKAGFVYISFGTVTEFSGFDEQIKKAFIDAVLKFPHIQFIWKLTNDIDVQLPANFLISKWVPQQDLLAHPKIKAFVTHAGLGSVTESIYHAAPLIAFPIFAEQDYNAGLVESKGVGIKMEITNLKVEDLENAILNLTTQEKYKKQMQKVSKIFRERPMTALQTALWWTEYVLKNDDTDYLKPSSMNQSWWVRRQVDVWLFISISFLLVSITSLYTTYILMKCITKRVLRSAGALPDSHKNSEKKVKLT</sequence>
<name>A0ABP1RWM9_9HEXA</name>
<evidence type="ECO:0000256" key="1">
    <source>
        <dbReference type="ARBA" id="ARBA00009995"/>
    </source>
</evidence>
<accession>A0ABP1RWM9</accession>
<proteinExistence type="inferred from homology"/>
<keyword evidence="2 4" id="KW-0328">Glycosyltransferase</keyword>
<organism evidence="7 8">
    <name type="scientific">Orchesella dallaii</name>
    <dbReference type="NCBI Taxonomy" id="48710"/>
    <lineage>
        <taxon>Eukaryota</taxon>
        <taxon>Metazoa</taxon>
        <taxon>Ecdysozoa</taxon>
        <taxon>Arthropoda</taxon>
        <taxon>Hexapoda</taxon>
        <taxon>Collembola</taxon>
        <taxon>Entomobryomorpha</taxon>
        <taxon>Entomobryoidea</taxon>
        <taxon>Orchesellidae</taxon>
        <taxon>Orchesellinae</taxon>
        <taxon>Orchesella</taxon>
    </lineage>
</organism>
<dbReference type="Gene3D" id="3.40.50.2000">
    <property type="entry name" value="Glycogen Phosphorylase B"/>
    <property type="match status" value="2"/>
</dbReference>
<keyword evidence="5" id="KW-0472">Membrane</keyword>
<feature type="signal peptide" evidence="6">
    <location>
        <begin position="1"/>
        <end position="24"/>
    </location>
</feature>
<dbReference type="PANTHER" id="PTHR48043">
    <property type="entry name" value="EG:EG0003.4 PROTEIN-RELATED"/>
    <property type="match status" value="1"/>
</dbReference>
<dbReference type="PANTHER" id="PTHR48043:SF159">
    <property type="entry name" value="EG:EG0003.4 PROTEIN-RELATED"/>
    <property type="match status" value="1"/>
</dbReference>
<evidence type="ECO:0000313" key="8">
    <source>
        <dbReference type="Proteomes" id="UP001642540"/>
    </source>
</evidence>
<comment type="caution">
    <text evidence="7">The sequence shown here is derived from an EMBL/GenBank/DDBJ whole genome shotgun (WGS) entry which is preliminary data.</text>
</comment>
<dbReference type="Pfam" id="PF00201">
    <property type="entry name" value="UDPGT"/>
    <property type="match status" value="1"/>
</dbReference>
<dbReference type="PROSITE" id="PS00375">
    <property type="entry name" value="UDPGT"/>
    <property type="match status" value="1"/>
</dbReference>
<evidence type="ECO:0000256" key="5">
    <source>
        <dbReference type="SAM" id="Phobius"/>
    </source>
</evidence>
<evidence type="ECO:0000256" key="4">
    <source>
        <dbReference type="RuleBase" id="RU003718"/>
    </source>
</evidence>
<keyword evidence="5" id="KW-0812">Transmembrane</keyword>
<keyword evidence="6" id="KW-0732">Signal</keyword>
<dbReference type="InterPro" id="IPR050271">
    <property type="entry name" value="UDP-glycosyltransferase"/>
</dbReference>
<gene>
    <name evidence="7" type="ORF">ODALV1_LOCUS27008</name>
</gene>
<dbReference type="InterPro" id="IPR002213">
    <property type="entry name" value="UDP_glucos_trans"/>
</dbReference>
<dbReference type="CDD" id="cd03784">
    <property type="entry name" value="GT1_Gtf-like"/>
    <property type="match status" value="1"/>
</dbReference>
<evidence type="ECO:0000256" key="2">
    <source>
        <dbReference type="ARBA" id="ARBA00022676"/>
    </source>
</evidence>
<keyword evidence="8" id="KW-1185">Reference proteome</keyword>
<comment type="similarity">
    <text evidence="1 4">Belongs to the UDP-glycosyltransferase family.</text>
</comment>
<dbReference type="Proteomes" id="UP001642540">
    <property type="component" value="Unassembled WGS sequence"/>
</dbReference>
<dbReference type="InterPro" id="IPR035595">
    <property type="entry name" value="UDP_glycos_trans_CS"/>
</dbReference>
<evidence type="ECO:0000256" key="6">
    <source>
        <dbReference type="SAM" id="SignalP"/>
    </source>
</evidence>
<reference evidence="7 8" key="1">
    <citation type="submission" date="2024-08" db="EMBL/GenBank/DDBJ databases">
        <authorList>
            <person name="Cucini C."/>
            <person name="Frati F."/>
        </authorList>
    </citation>
    <scope>NUCLEOTIDE SEQUENCE [LARGE SCALE GENOMIC DNA]</scope>
</reference>
<evidence type="ECO:0000256" key="3">
    <source>
        <dbReference type="ARBA" id="ARBA00022679"/>
    </source>
</evidence>